<dbReference type="EMBL" id="JAPHNI010000117">
    <property type="protein sequence ID" value="KAJ8115909.1"/>
    <property type="molecule type" value="Genomic_DNA"/>
</dbReference>
<sequence length="598" mass="67111">MTEPKRRIPTTGAPPGKDPHCPILSAVSLPQRFRPNATNWYWWLDCFSPPAMGIPGLARRSEPYAECRSTQQLQGYQAIVDGPSLAYHAHKLALAGSPRVPSYADINAEAIRWLSTLEAANIKVSKIVFDGALPTSKRNERVHRLEQNNSRVRNYRVQYPAASCPVPTYLGSILHAFLAPSLREALLNTPFASRTRIEPGEADDWCALHAKDYARSIIFTSDTDLLLYSYSAETVVVFFQDADISAGFKSYCPEQMRKRLQLDSLAQFAFAITQEPSHTSEELLRDARNLDLAFETFLEFSGRYAGRTDSPSYLTKEGGLPLPLQNLDVRISEFVHQALNKSPTPLVYLPLLVEDPNQSSAWSIGEDFRRLAYSILAPKTSIVHEYRRKAQGISTHELPLQTLDFSTSDMLAHICGVSKWAADRKLPPQMMWPLFALSIVLLDSKATPSIPVVLHMLNGDFDNSWEFIHLTARLQAVLYSLRMLQQVTTIHHAIHGTSSAVADNLPYQIAKHLASLPSIADTFTVPGQSRKLLAEHDRLKNMVEEIYIASGVEIPTEHVSGKKKKKQSREAERKKKKQEQRQQAKPNISNPYSMLEGQ</sequence>
<protein>
    <submittedName>
        <fullName evidence="1">Uncharacterized protein</fullName>
    </submittedName>
</protein>
<keyword evidence="2" id="KW-1185">Reference proteome</keyword>
<reference evidence="1" key="1">
    <citation type="submission" date="2022-11" db="EMBL/GenBank/DDBJ databases">
        <title>Genome Sequence of Boeremia exigua.</title>
        <authorList>
            <person name="Buettner E."/>
        </authorList>
    </citation>
    <scope>NUCLEOTIDE SEQUENCE</scope>
    <source>
        <strain evidence="1">CU02</strain>
    </source>
</reference>
<proteinExistence type="predicted"/>
<evidence type="ECO:0000313" key="1">
    <source>
        <dbReference type="EMBL" id="KAJ8115909.1"/>
    </source>
</evidence>
<evidence type="ECO:0000313" key="2">
    <source>
        <dbReference type="Proteomes" id="UP001153331"/>
    </source>
</evidence>
<name>A0ACC2IL32_9PLEO</name>
<organism evidence="1 2">
    <name type="scientific">Boeremia exigua</name>
    <dbReference type="NCBI Taxonomy" id="749465"/>
    <lineage>
        <taxon>Eukaryota</taxon>
        <taxon>Fungi</taxon>
        <taxon>Dikarya</taxon>
        <taxon>Ascomycota</taxon>
        <taxon>Pezizomycotina</taxon>
        <taxon>Dothideomycetes</taxon>
        <taxon>Pleosporomycetidae</taxon>
        <taxon>Pleosporales</taxon>
        <taxon>Pleosporineae</taxon>
        <taxon>Didymellaceae</taxon>
        <taxon>Boeremia</taxon>
    </lineage>
</organism>
<gene>
    <name evidence="1" type="ORF">OPT61_g2557</name>
</gene>
<accession>A0ACC2IL32</accession>
<dbReference type="Proteomes" id="UP001153331">
    <property type="component" value="Unassembled WGS sequence"/>
</dbReference>
<comment type="caution">
    <text evidence="1">The sequence shown here is derived from an EMBL/GenBank/DDBJ whole genome shotgun (WGS) entry which is preliminary data.</text>
</comment>